<accession>A0A0M8NY86</accession>
<dbReference type="OrthoDB" id="5979581at2759"/>
<reference evidence="1 2" key="1">
    <citation type="submission" date="2015-08" db="EMBL/GenBank/DDBJ databases">
        <title>Genome sequencing of Penicillium nordicum.</title>
        <authorList>
            <person name="Nguyen H.D."/>
            <person name="Seifert K.A."/>
        </authorList>
    </citation>
    <scope>NUCLEOTIDE SEQUENCE [LARGE SCALE GENOMIC DNA]</scope>
    <source>
        <strain evidence="1 2">DAOMC 185683</strain>
    </source>
</reference>
<proteinExistence type="predicted"/>
<gene>
    <name evidence="1" type="ORF">ACN38_g11771</name>
</gene>
<comment type="caution">
    <text evidence="1">The sequence shown here is derived from an EMBL/GenBank/DDBJ whole genome shotgun (WGS) entry which is preliminary data.</text>
</comment>
<feature type="non-terminal residue" evidence="1">
    <location>
        <position position="186"/>
    </location>
</feature>
<sequence length="186" mass="21389">MIKVEDPSILEGSARDEYQHPLPQKSCSDGRTIYLSRNDFGISQETTGIIQITDFDLSCRYLELRVMLWDVLEGKKLFKSPPPKELLGKGTRTDLFYKPDGQFKGTTTAPSNFNFENSICHIHNEDKRMFIESVRATKNAIRHITLSLVITSPPGSLLFYLYTIHFTDSIQTQFRFNSDSVQIQFR</sequence>
<organism evidence="1 2">
    <name type="scientific">Penicillium nordicum</name>
    <dbReference type="NCBI Taxonomy" id="229535"/>
    <lineage>
        <taxon>Eukaryota</taxon>
        <taxon>Fungi</taxon>
        <taxon>Dikarya</taxon>
        <taxon>Ascomycota</taxon>
        <taxon>Pezizomycotina</taxon>
        <taxon>Eurotiomycetes</taxon>
        <taxon>Eurotiomycetidae</taxon>
        <taxon>Eurotiales</taxon>
        <taxon>Aspergillaceae</taxon>
        <taxon>Penicillium</taxon>
    </lineage>
</organism>
<dbReference type="AlphaFoldDB" id="A0A0M8NY86"/>
<dbReference type="Proteomes" id="UP000037696">
    <property type="component" value="Unassembled WGS sequence"/>
</dbReference>
<name>A0A0M8NY86_9EURO</name>
<evidence type="ECO:0000313" key="1">
    <source>
        <dbReference type="EMBL" id="KOS37444.1"/>
    </source>
</evidence>
<evidence type="ECO:0000313" key="2">
    <source>
        <dbReference type="Proteomes" id="UP000037696"/>
    </source>
</evidence>
<protein>
    <submittedName>
        <fullName evidence="1">Uncharacterized protein</fullName>
    </submittedName>
</protein>
<dbReference type="EMBL" id="LHQQ01000319">
    <property type="protein sequence ID" value="KOS37444.1"/>
    <property type="molecule type" value="Genomic_DNA"/>
</dbReference>
<keyword evidence="2" id="KW-1185">Reference proteome</keyword>